<evidence type="ECO:0000313" key="3">
    <source>
        <dbReference type="Proteomes" id="UP000636709"/>
    </source>
</evidence>
<accession>A0A835KL31</accession>
<dbReference type="EMBL" id="JACEFO010001605">
    <property type="protein sequence ID" value="KAF8731654.1"/>
    <property type="molecule type" value="Genomic_DNA"/>
</dbReference>
<dbReference type="AlphaFoldDB" id="A0A835KL31"/>
<dbReference type="Proteomes" id="UP000636709">
    <property type="component" value="Unassembled WGS sequence"/>
</dbReference>
<reference evidence="2" key="1">
    <citation type="submission" date="2020-07" db="EMBL/GenBank/DDBJ databases">
        <title>Genome sequence and genetic diversity analysis of an under-domesticated orphan crop, white fonio (Digitaria exilis).</title>
        <authorList>
            <person name="Bennetzen J.L."/>
            <person name="Chen S."/>
            <person name="Ma X."/>
            <person name="Wang X."/>
            <person name="Yssel A.E.J."/>
            <person name="Chaluvadi S.R."/>
            <person name="Johnson M."/>
            <person name="Gangashetty P."/>
            <person name="Hamidou F."/>
            <person name="Sanogo M.D."/>
            <person name="Zwaenepoel A."/>
            <person name="Wallace J."/>
            <person name="Van De Peer Y."/>
            <person name="Van Deynze A."/>
        </authorList>
    </citation>
    <scope>NUCLEOTIDE SEQUENCE</scope>
    <source>
        <tissue evidence="2">Leaves</tissue>
    </source>
</reference>
<name>A0A835KL31_9POAL</name>
<dbReference type="InterPro" id="IPR055302">
    <property type="entry name" value="F-box_dom-containing"/>
</dbReference>
<comment type="caution">
    <text evidence="2">The sequence shown here is derived from an EMBL/GenBank/DDBJ whole genome shotgun (WGS) entry which is preliminary data.</text>
</comment>
<dbReference type="SUPFAM" id="SSF52047">
    <property type="entry name" value="RNI-like"/>
    <property type="match status" value="1"/>
</dbReference>
<evidence type="ECO:0000259" key="1">
    <source>
        <dbReference type="Pfam" id="PF24758"/>
    </source>
</evidence>
<dbReference type="InterPro" id="IPR055411">
    <property type="entry name" value="LRR_FXL15/At3g58940/PEG3-like"/>
</dbReference>
<gene>
    <name evidence="2" type="ORF">HU200_015581</name>
</gene>
<dbReference type="PANTHER" id="PTHR32141:SF179">
    <property type="entry name" value="F-BOX DOMAIN-CONTAINING PROTEIN"/>
    <property type="match status" value="1"/>
</dbReference>
<evidence type="ECO:0000313" key="2">
    <source>
        <dbReference type="EMBL" id="KAF8731654.1"/>
    </source>
</evidence>
<dbReference type="Pfam" id="PF24758">
    <property type="entry name" value="LRR_At5g56370"/>
    <property type="match status" value="1"/>
</dbReference>
<sequence length="183" mass="20037">MLDALEVLDVSYSTAASPKPAMPPSALRFSSTLLVARLACCVLPDMAAGQIHFPNLRHLTLRFVTVSEHSLHAMLAGCPALNSLVLKCSYGFRCLRIDSQSLSCLAVYYADPRGEAEEIMLQDLILGNIPSLERLFQCGPFGDHRVRVLVLSAPKLKMLNGSKAKLLEHSPTIKEQDISQGEF</sequence>
<dbReference type="PANTHER" id="PTHR32141">
    <property type="match status" value="1"/>
</dbReference>
<proteinExistence type="predicted"/>
<keyword evidence="3" id="KW-1185">Reference proteome</keyword>
<organism evidence="2 3">
    <name type="scientific">Digitaria exilis</name>
    <dbReference type="NCBI Taxonomy" id="1010633"/>
    <lineage>
        <taxon>Eukaryota</taxon>
        <taxon>Viridiplantae</taxon>
        <taxon>Streptophyta</taxon>
        <taxon>Embryophyta</taxon>
        <taxon>Tracheophyta</taxon>
        <taxon>Spermatophyta</taxon>
        <taxon>Magnoliopsida</taxon>
        <taxon>Liliopsida</taxon>
        <taxon>Poales</taxon>
        <taxon>Poaceae</taxon>
        <taxon>PACMAD clade</taxon>
        <taxon>Panicoideae</taxon>
        <taxon>Panicodae</taxon>
        <taxon>Paniceae</taxon>
        <taxon>Anthephorinae</taxon>
        <taxon>Digitaria</taxon>
    </lineage>
</organism>
<dbReference type="OrthoDB" id="689410at2759"/>
<dbReference type="Gene3D" id="3.80.10.10">
    <property type="entry name" value="Ribonuclease Inhibitor"/>
    <property type="match status" value="1"/>
</dbReference>
<feature type="domain" description="F-box/LRR-repeat protein 15/At3g58940/PEG3-like LRR" evidence="1">
    <location>
        <begin position="4"/>
        <end position="160"/>
    </location>
</feature>
<dbReference type="InterPro" id="IPR032675">
    <property type="entry name" value="LRR_dom_sf"/>
</dbReference>
<protein>
    <recommendedName>
        <fullName evidence="1">F-box/LRR-repeat protein 15/At3g58940/PEG3-like LRR domain-containing protein</fullName>
    </recommendedName>
</protein>